<dbReference type="KEGG" id="hor:Hore_06470"/>
<dbReference type="NCBIfam" id="TIGR01316">
    <property type="entry name" value="gltA"/>
    <property type="match status" value="1"/>
</dbReference>
<evidence type="ECO:0000259" key="1">
    <source>
        <dbReference type="Pfam" id="PF07992"/>
    </source>
</evidence>
<name>B8D2H7_HALOH</name>
<dbReference type="RefSeq" id="WP_012635592.1">
    <property type="nucleotide sequence ID" value="NC_011899.1"/>
</dbReference>
<dbReference type="eggNOG" id="COG0493">
    <property type="taxonomic scope" value="Bacteria"/>
</dbReference>
<dbReference type="Pfam" id="PF07992">
    <property type="entry name" value="Pyr_redox_2"/>
    <property type="match status" value="1"/>
</dbReference>
<dbReference type="HOGENOM" id="CLU_000422_3_3_9"/>
<keyword evidence="3" id="KW-0560">Oxidoreductase</keyword>
<dbReference type="SUPFAM" id="SSF51971">
    <property type="entry name" value="Nucleotide-binding domain"/>
    <property type="match status" value="1"/>
</dbReference>
<dbReference type="Gene3D" id="1.10.1060.10">
    <property type="entry name" value="Alpha-helical ferredoxin"/>
    <property type="match status" value="1"/>
</dbReference>
<dbReference type="Pfam" id="PF14691">
    <property type="entry name" value="Fer4_20"/>
    <property type="match status" value="1"/>
</dbReference>
<dbReference type="PANTHER" id="PTHR42783:SF3">
    <property type="entry name" value="GLUTAMATE SYNTHASE [NADPH] SMALL CHAIN-RELATED"/>
    <property type="match status" value="1"/>
</dbReference>
<evidence type="ECO:0000259" key="2">
    <source>
        <dbReference type="Pfam" id="PF14691"/>
    </source>
</evidence>
<protein>
    <submittedName>
        <fullName evidence="3">Glutamate synthase (NADPH) small subunit</fullName>
        <ecNumber evidence="3">1.4.1.13</ecNumber>
    </submittedName>
</protein>
<feature type="domain" description="Dihydroprymidine dehydrogenase" evidence="2">
    <location>
        <begin position="18"/>
        <end position="127"/>
    </location>
</feature>
<reference evidence="3 4" key="1">
    <citation type="journal article" date="2009" name="PLoS ONE">
        <title>Genome analysis of the anaerobic thermohalophilic bacterium Halothermothrix orenii.</title>
        <authorList>
            <person name="Mavromatis K."/>
            <person name="Ivanova N."/>
            <person name="Anderson I."/>
            <person name="Lykidis A."/>
            <person name="Hooper S.D."/>
            <person name="Sun H."/>
            <person name="Kunin V."/>
            <person name="Lapidus A."/>
            <person name="Hugenholtz P."/>
            <person name="Patel B."/>
            <person name="Kyrpides N.C."/>
        </authorList>
    </citation>
    <scope>NUCLEOTIDE SEQUENCE [LARGE SCALE GENOMIC DNA]</scope>
    <source>
        <strain evidence="4">H 168 / OCM 544 / DSM 9562</strain>
    </source>
</reference>
<evidence type="ECO:0000313" key="4">
    <source>
        <dbReference type="Proteomes" id="UP000000719"/>
    </source>
</evidence>
<accession>B8D2H7</accession>
<dbReference type="AlphaFoldDB" id="B8D2H7"/>
<organism evidence="3 4">
    <name type="scientific">Halothermothrix orenii (strain H 168 / OCM 544 / DSM 9562)</name>
    <dbReference type="NCBI Taxonomy" id="373903"/>
    <lineage>
        <taxon>Bacteria</taxon>
        <taxon>Bacillati</taxon>
        <taxon>Bacillota</taxon>
        <taxon>Clostridia</taxon>
        <taxon>Halanaerobiales</taxon>
        <taxon>Halothermotrichaceae</taxon>
        <taxon>Halothermothrix</taxon>
    </lineage>
</organism>
<dbReference type="Proteomes" id="UP000000719">
    <property type="component" value="Chromosome"/>
</dbReference>
<dbReference type="InterPro" id="IPR036188">
    <property type="entry name" value="FAD/NAD-bd_sf"/>
</dbReference>
<dbReference type="PRINTS" id="PR00368">
    <property type="entry name" value="FADPNR"/>
</dbReference>
<sequence>MPVVRKRVPMKNQPPDERIKNFKEVPLGYNKKEAIKEAERCLQCKHSPCVSGCPVNVPIPRFIKALRENDIKGANRIIKSKNNLPAICGRVCPQENQCEKVCVLGQKFEPVAIGRLERFVADLILEQEKNNNSGEKTVTDGDNISTNSDSRDRVAVVGSGPAGLTAAADLAKEGFKVTVFEALHDTGGVLRYGIPEFRLPKSILDQEVENIKKLGVEFKLNVIIGKTITIDELFEDGYKAVFIGTGAGLPLFLNIPGENLNGVYSANEFLTRVNLMKAYKFPEFKTPVKVGRRVAVIGGGNVAMDAARTAKRLGAEKVMVVYRRSEEEMPARNEEIEHAREEGIEFILLSSPVKIHGENGLVTALECIKMELGEKDKSGRRRPIPVEGSNWNMKLDTVIVAIGQTPNPLLTSNSRGIETESWGGIKVDENLSTSRQGVFAGGDVVTGAATVIEAMGAGKKAARSILEYLRSDNKDK</sequence>
<dbReference type="PANTHER" id="PTHR42783">
    <property type="entry name" value="GLUTAMATE SYNTHASE [NADPH] SMALL CHAIN"/>
    <property type="match status" value="1"/>
</dbReference>
<dbReference type="GO" id="GO:0051536">
    <property type="term" value="F:iron-sulfur cluster binding"/>
    <property type="evidence" value="ECO:0007669"/>
    <property type="project" value="InterPro"/>
</dbReference>
<evidence type="ECO:0000313" key="3">
    <source>
        <dbReference type="EMBL" id="ACL69404.1"/>
    </source>
</evidence>
<dbReference type="PRINTS" id="PR00411">
    <property type="entry name" value="PNDRDTASEI"/>
</dbReference>
<dbReference type="InterPro" id="IPR006004">
    <property type="entry name" value="SudA-like"/>
</dbReference>
<gene>
    <name evidence="3" type="ordered locus">Hore_06470</name>
</gene>
<proteinExistence type="predicted"/>
<dbReference type="InterPro" id="IPR028261">
    <property type="entry name" value="DPD_II"/>
</dbReference>
<dbReference type="STRING" id="373903.Hore_06470"/>
<dbReference type="EC" id="1.4.1.13" evidence="3"/>
<feature type="domain" description="FAD/NAD(P)-binding" evidence="1">
    <location>
        <begin position="153"/>
        <end position="458"/>
    </location>
</feature>
<dbReference type="InterPro" id="IPR023753">
    <property type="entry name" value="FAD/NAD-binding_dom"/>
</dbReference>
<dbReference type="Gene3D" id="3.50.50.60">
    <property type="entry name" value="FAD/NAD(P)-binding domain"/>
    <property type="match status" value="2"/>
</dbReference>
<dbReference type="SUPFAM" id="SSF46548">
    <property type="entry name" value="alpha-helical ferredoxin"/>
    <property type="match status" value="1"/>
</dbReference>
<dbReference type="InterPro" id="IPR009051">
    <property type="entry name" value="Helical_ferredxn"/>
</dbReference>
<dbReference type="GO" id="GO:0004355">
    <property type="term" value="F:glutamate synthase (NADPH) activity"/>
    <property type="evidence" value="ECO:0007669"/>
    <property type="project" value="UniProtKB-EC"/>
</dbReference>
<dbReference type="EMBL" id="CP001098">
    <property type="protein sequence ID" value="ACL69404.1"/>
    <property type="molecule type" value="Genomic_DNA"/>
</dbReference>
<keyword evidence="4" id="KW-1185">Reference proteome</keyword>
<dbReference type="OrthoDB" id="9803192at2"/>